<dbReference type="Proteomes" id="UP000230886">
    <property type="component" value="Unassembled WGS sequence"/>
</dbReference>
<protein>
    <recommendedName>
        <fullName evidence="8">ABC transmembrane type-1 domain-containing protein</fullName>
    </recommendedName>
</protein>
<dbReference type="SUPFAM" id="SSF161098">
    <property type="entry name" value="MetI-like"/>
    <property type="match status" value="1"/>
</dbReference>
<sequence>MLPPTATASEIAEFRTQYGLDLSWPAQYMVFLKNVVTGSLGTSIRYDVPVTSLLADRLPATLALGGTALAFAVVLGLSLGILSAMRQGTWVDRLARSVAMTGQAVPTFYLGILLILVFGVWLSVFPTGGFVGPGSLVLPSVALGIALTPLIVRVTRASMLDVVRQDYVRTAHAKGLPSGRILRLHVVRNALIPVITIVGLQLGSALSGAVLTETVFSWPGVGRLLVDAISTRDFPVVQGVVLVAAVGFVFVNILVDFLVARLDPRIKL</sequence>
<dbReference type="Pfam" id="PF00528">
    <property type="entry name" value="BPD_transp_1"/>
    <property type="match status" value="1"/>
</dbReference>
<dbReference type="CDD" id="cd06261">
    <property type="entry name" value="TM_PBP2"/>
    <property type="match status" value="1"/>
</dbReference>
<evidence type="ECO:0000256" key="2">
    <source>
        <dbReference type="ARBA" id="ARBA00022448"/>
    </source>
</evidence>
<comment type="similarity">
    <text evidence="7">Belongs to the binding-protein-dependent transport system permease family.</text>
</comment>
<feature type="transmembrane region" description="Helical" evidence="7">
    <location>
        <begin position="190"/>
        <end position="216"/>
    </location>
</feature>
<comment type="subcellular location">
    <subcellularLocation>
        <location evidence="1 7">Cell membrane</location>
        <topology evidence="1 7">Multi-pass membrane protein</topology>
    </subcellularLocation>
</comment>
<dbReference type="AlphaFoldDB" id="A0A2A5IZP9"/>
<gene>
    <name evidence="9" type="ORF">CHR55_32875</name>
</gene>
<feature type="domain" description="ABC transmembrane type-1" evidence="8">
    <location>
        <begin position="58"/>
        <end position="259"/>
    </location>
</feature>
<evidence type="ECO:0000256" key="3">
    <source>
        <dbReference type="ARBA" id="ARBA00022475"/>
    </source>
</evidence>
<comment type="caution">
    <text evidence="9">The sequence shown here is derived from an EMBL/GenBank/DDBJ whole genome shotgun (WGS) entry which is preliminary data.</text>
</comment>
<evidence type="ECO:0000256" key="6">
    <source>
        <dbReference type="ARBA" id="ARBA00023136"/>
    </source>
</evidence>
<feature type="transmembrane region" description="Helical" evidence="7">
    <location>
        <begin position="62"/>
        <end position="85"/>
    </location>
</feature>
<evidence type="ECO:0000256" key="1">
    <source>
        <dbReference type="ARBA" id="ARBA00004651"/>
    </source>
</evidence>
<evidence type="ECO:0000256" key="7">
    <source>
        <dbReference type="RuleBase" id="RU363032"/>
    </source>
</evidence>
<keyword evidence="2 7" id="KW-0813">Transport</keyword>
<feature type="transmembrane region" description="Helical" evidence="7">
    <location>
        <begin position="106"/>
        <end position="124"/>
    </location>
</feature>
<dbReference type="GO" id="GO:0055085">
    <property type="term" value="P:transmembrane transport"/>
    <property type="evidence" value="ECO:0007669"/>
    <property type="project" value="InterPro"/>
</dbReference>
<evidence type="ECO:0000313" key="10">
    <source>
        <dbReference type="Proteomes" id="UP000230886"/>
    </source>
</evidence>
<organism evidence="9 10">
    <name type="scientific">Rhodococcus qingshengii</name>
    <dbReference type="NCBI Taxonomy" id="334542"/>
    <lineage>
        <taxon>Bacteria</taxon>
        <taxon>Bacillati</taxon>
        <taxon>Actinomycetota</taxon>
        <taxon>Actinomycetes</taxon>
        <taxon>Mycobacteriales</taxon>
        <taxon>Nocardiaceae</taxon>
        <taxon>Rhodococcus</taxon>
        <taxon>Rhodococcus erythropolis group</taxon>
    </lineage>
</organism>
<evidence type="ECO:0000256" key="4">
    <source>
        <dbReference type="ARBA" id="ARBA00022692"/>
    </source>
</evidence>
<dbReference type="InterPro" id="IPR035906">
    <property type="entry name" value="MetI-like_sf"/>
</dbReference>
<proteinExistence type="inferred from homology"/>
<dbReference type="Gene3D" id="1.10.3720.10">
    <property type="entry name" value="MetI-like"/>
    <property type="match status" value="1"/>
</dbReference>
<dbReference type="EMBL" id="NOVD01000080">
    <property type="protein sequence ID" value="PCK22211.1"/>
    <property type="molecule type" value="Genomic_DNA"/>
</dbReference>
<evidence type="ECO:0000256" key="5">
    <source>
        <dbReference type="ARBA" id="ARBA00022989"/>
    </source>
</evidence>
<keyword evidence="5 7" id="KW-1133">Transmembrane helix</keyword>
<feature type="transmembrane region" description="Helical" evidence="7">
    <location>
        <begin position="130"/>
        <end position="152"/>
    </location>
</feature>
<accession>A0A2A5IZP9</accession>
<dbReference type="PANTHER" id="PTHR43163:SF6">
    <property type="entry name" value="DIPEPTIDE TRANSPORT SYSTEM PERMEASE PROTEIN DPPB-RELATED"/>
    <property type="match status" value="1"/>
</dbReference>
<keyword evidence="3" id="KW-1003">Cell membrane</keyword>
<feature type="transmembrane region" description="Helical" evidence="7">
    <location>
        <begin position="236"/>
        <end position="259"/>
    </location>
</feature>
<dbReference type="PANTHER" id="PTHR43163">
    <property type="entry name" value="DIPEPTIDE TRANSPORT SYSTEM PERMEASE PROTEIN DPPB-RELATED"/>
    <property type="match status" value="1"/>
</dbReference>
<keyword evidence="4 7" id="KW-0812">Transmembrane</keyword>
<evidence type="ECO:0000259" key="8">
    <source>
        <dbReference type="PROSITE" id="PS50928"/>
    </source>
</evidence>
<keyword evidence="6 7" id="KW-0472">Membrane</keyword>
<name>A0A2A5IZP9_RHOSG</name>
<dbReference type="GO" id="GO:0005886">
    <property type="term" value="C:plasma membrane"/>
    <property type="evidence" value="ECO:0007669"/>
    <property type="project" value="UniProtKB-SubCell"/>
</dbReference>
<evidence type="ECO:0000313" key="9">
    <source>
        <dbReference type="EMBL" id="PCK22211.1"/>
    </source>
</evidence>
<reference evidence="9 10" key="1">
    <citation type="submission" date="2017-07" db="EMBL/GenBank/DDBJ databases">
        <title>Draft sequence of Rhodococcus enclensis 23b-28.</title>
        <authorList>
            <person name="Besaury L."/>
            <person name="Sancelme M."/>
            <person name="Amato P."/>
            <person name="Lallement A."/>
            <person name="Delort A.-M."/>
        </authorList>
    </citation>
    <scope>NUCLEOTIDE SEQUENCE [LARGE SCALE GENOMIC DNA]</scope>
    <source>
        <strain evidence="9 10">23b-28</strain>
    </source>
</reference>
<dbReference type="InterPro" id="IPR000515">
    <property type="entry name" value="MetI-like"/>
</dbReference>
<dbReference type="PROSITE" id="PS50928">
    <property type="entry name" value="ABC_TM1"/>
    <property type="match status" value="1"/>
</dbReference>